<evidence type="ECO:0000313" key="3">
    <source>
        <dbReference type="EMBL" id="PTB56055.1"/>
    </source>
</evidence>
<sequence length="125" mass="13910">MPCTTTHSSGIAKSEPFDSGDLKAKCQRIASNPAPGIVYQYIHATIPVQYGVQRVENLSPEGREGKAKKSTKKRKQQGRVKKKKKKKKAEKGRELGIRAGLLILFCCFIQFKRTAALVCVPKRPK</sequence>
<feature type="region of interest" description="Disordered" evidence="1">
    <location>
        <begin position="57"/>
        <end position="91"/>
    </location>
</feature>
<evidence type="ECO:0000256" key="2">
    <source>
        <dbReference type="SAM" id="Phobius"/>
    </source>
</evidence>
<organism evidence="3 4">
    <name type="scientific">Trichoderma harzianum CBS 226.95</name>
    <dbReference type="NCBI Taxonomy" id="983964"/>
    <lineage>
        <taxon>Eukaryota</taxon>
        <taxon>Fungi</taxon>
        <taxon>Dikarya</taxon>
        <taxon>Ascomycota</taxon>
        <taxon>Pezizomycotina</taxon>
        <taxon>Sordariomycetes</taxon>
        <taxon>Hypocreomycetidae</taxon>
        <taxon>Hypocreales</taxon>
        <taxon>Hypocreaceae</taxon>
        <taxon>Trichoderma</taxon>
    </lineage>
</organism>
<dbReference type="AlphaFoldDB" id="A0A2T4AG44"/>
<feature type="compositionally biased region" description="Basic residues" evidence="1">
    <location>
        <begin position="68"/>
        <end position="90"/>
    </location>
</feature>
<dbReference type="Proteomes" id="UP000241690">
    <property type="component" value="Unassembled WGS sequence"/>
</dbReference>
<evidence type="ECO:0000313" key="4">
    <source>
        <dbReference type="Proteomes" id="UP000241690"/>
    </source>
</evidence>
<keyword evidence="4" id="KW-1185">Reference proteome</keyword>
<reference evidence="3 4" key="1">
    <citation type="submission" date="2016-07" db="EMBL/GenBank/DDBJ databases">
        <title>Multiple horizontal gene transfer events from other fungi enriched the ability of initially mycotrophic Trichoderma (Ascomycota) to feed on dead plant biomass.</title>
        <authorList>
            <consortium name="DOE Joint Genome Institute"/>
            <person name="Aerts A."/>
            <person name="Atanasova L."/>
            <person name="Chenthamara K."/>
            <person name="Zhang J."/>
            <person name="Grujic M."/>
            <person name="Henrissat B."/>
            <person name="Kuo A."/>
            <person name="Salamov A."/>
            <person name="Lipzen A."/>
            <person name="Labutti K."/>
            <person name="Barry K."/>
            <person name="Miao Y."/>
            <person name="Rahimi M.J."/>
            <person name="Shen Q."/>
            <person name="Grigoriev I.V."/>
            <person name="Kubicek C.P."/>
            <person name="Druzhinina I.S."/>
        </authorList>
    </citation>
    <scope>NUCLEOTIDE SEQUENCE [LARGE SCALE GENOMIC DNA]</scope>
    <source>
        <strain evidence="3 4">CBS 226.95</strain>
    </source>
</reference>
<keyword evidence="2" id="KW-0812">Transmembrane</keyword>
<gene>
    <name evidence="3" type="ORF">M431DRAFT_416406</name>
</gene>
<name>A0A2T4AG44_TRIHA</name>
<evidence type="ECO:0000256" key="1">
    <source>
        <dbReference type="SAM" id="MobiDB-lite"/>
    </source>
</evidence>
<dbReference type="GeneID" id="36623546"/>
<keyword evidence="2" id="KW-0472">Membrane</keyword>
<proteinExistence type="predicted"/>
<dbReference type="EMBL" id="KZ679679">
    <property type="protein sequence ID" value="PTB56055.1"/>
    <property type="molecule type" value="Genomic_DNA"/>
</dbReference>
<dbReference type="RefSeq" id="XP_024775732.1">
    <property type="nucleotide sequence ID" value="XM_024914980.1"/>
</dbReference>
<feature type="transmembrane region" description="Helical" evidence="2">
    <location>
        <begin position="95"/>
        <end position="111"/>
    </location>
</feature>
<protein>
    <submittedName>
        <fullName evidence="3">Uncharacterized protein</fullName>
    </submittedName>
</protein>
<keyword evidence="2" id="KW-1133">Transmembrane helix</keyword>
<accession>A0A2T4AG44</accession>